<evidence type="ECO:0000313" key="3">
    <source>
        <dbReference type="Proteomes" id="UP001642409"/>
    </source>
</evidence>
<dbReference type="AlphaFoldDB" id="A0AA86UJE3"/>
<evidence type="ECO:0000313" key="2">
    <source>
        <dbReference type="EMBL" id="CAL6015346.1"/>
    </source>
</evidence>
<gene>
    <name evidence="2" type="ORF">HINF_LOCUS24734</name>
    <name evidence="1" type="ORF">HINF_LOCUS29883</name>
</gene>
<keyword evidence="3" id="KW-1185">Reference proteome</keyword>
<sequence>MKYQGIEKRKARKRPTGVQGLMYGKNMQKRRFFLILTRRKRRHSSFTKPSTTGCLTLLNSSGFAVSFFLRSSVRAYMTVCLQNLQPHSAKVQLIVGRVSDLKTQHCSKIYCDI</sequence>
<comment type="caution">
    <text evidence="1">The sequence shown here is derived from an EMBL/GenBank/DDBJ whole genome shotgun (WGS) entry which is preliminary data.</text>
</comment>
<evidence type="ECO:0000313" key="1">
    <source>
        <dbReference type="EMBL" id="CAI9942238.1"/>
    </source>
</evidence>
<dbReference type="EMBL" id="CATOUU010000699">
    <property type="protein sequence ID" value="CAI9942238.1"/>
    <property type="molecule type" value="Genomic_DNA"/>
</dbReference>
<dbReference type="Proteomes" id="UP001642409">
    <property type="component" value="Unassembled WGS sequence"/>
</dbReference>
<proteinExistence type="predicted"/>
<name>A0AA86UJE3_9EUKA</name>
<reference evidence="2 3" key="2">
    <citation type="submission" date="2024-07" db="EMBL/GenBank/DDBJ databases">
        <authorList>
            <person name="Akdeniz Z."/>
        </authorList>
    </citation>
    <scope>NUCLEOTIDE SEQUENCE [LARGE SCALE GENOMIC DNA]</scope>
</reference>
<organism evidence="1">
    <name type="scientific">Hexamita inflata</name>
    <dbReference type="NCBI Taxonomy" id="28002"/>
    <lineage>
        <taxon>Eukaryota</taxon>
        <taxon>Metamonada</taxon>
        <taxon>Diplomonadida</taxon>
        <taxon>Hexamitidae</taxon>
        <taxon>Hexamitinae</taxon>
        <taxon>Hexamita</taxon>
    </lineage>
</organism>
<reference evidence="1" key="1">
    <citation type="submission" date="2023-06" db="EMBL/GenBank/DDBJ databases">
        <authorList>
            <person name="Kurt Z."/>
        </authorList>
    </citation>
    <scope>NUCLEOTIDE SEQUENCE</scope>
</reference>
<protein>
    <submittedName>
        <fullName evidence="2">Hypothetical_protein</fullName>
    </submittedName>
</protein>
<dbReference type="EMBL" id="CAXDID020000073">
    <property type="protein sequence ID" value="CAL6015346.1"/>
    <property type="molecule type" value="Genomic_DNA"/>
</dbReference>
<accession>A0AA86UJE3</accession>